<accession>N2APT1</accession>
<evidence type="ECO:0000256" key="1">
    <source>
        <dbReference type="SAM" id="Phobius"/>
    </source>
</evidence>
<dbReference type="eggNOG" id="COG2755">
    <property type="taxonomic scope" value="Bacteria"/>
</dbReference>
<reference evidence="3 6" key="2">
    <citation type="submission" date="2019-07" db="EMBL/GenBank/DDBJ databases">
        <title>Draft genome sequences of 15 bacterial species constituting the stable defined intestinal microbiota of the GM15 gnotobiotic mouse model.</title>
        <authorList>
            <person name="Elie C."/>
            <person name="Mathieu A."/>
            <person name="Saliou A."/>
            <person name="Darnaud M."/>
            <person name="Leulier F."/>
            <person name="Tamellini A."/>
        </authorList>
    </citation>
    <scope>NUCLEOTIDE SEQUENCE [LARGE SCALE GENOMIC DNA]</scope>
    <source>
        <strain evidence="6">ASF 502</strain>
        <strain evidence="3">MD300</strain>
    </source>
</reference>
<dbReference type="InterPro" id="IPR013830">
    <property type="entry name" value="SGNH_hydro"/>
</dbReference>
<feature type="domain" description="SGNH hydrolase-type esterase" evidence="2">
    <location>
        <begin position="115"/>
        <end position="247"/>
    </location>
</feature>
<evidence type="ECO:0000313" key="5">
    <source>
        <dbReference type="Proteomes" id="UP000274920"/>
    </source>
</evidence>
<organism evidence="4 5">
    <name type="scientific">Schaedlerella arabinosiphila</name>
    <dbReference type="NCBI Taxonomy" id="2044587"/>
    <lineage>
        <taxon>Bacteria</taxon>
        <taxon>Bacillati</taxon>
        <taxon>Bacillota</taxon>
        <taxon>Clostridia</taxon>
        <taxon>Lachnospirales</taxon>
        <taxon>Lachnospiraceae</taxon>
        <taxon>Schaedlerella</taxon>
    </lineage>
</organism>
<keyword evidence="5" id="KW-1185">Reference proteome</keyword>
<dbReference type="HOGENOM" id="CLU_051989_7_1_9"/>
<dbReference type="OrthoDB" id="1652311at2"/>
<proteinExistence type="predicted"/>
<evidence type="ECO:0000313" key="3">
    <source>
        <dbReference type="EMBL" id="NDO70405.1"/>
    </source>
</evidence>
<keyword evidence="1" id="KW-0472">Membrane</keyword>
<dbReference type="SUPFAM" id="SSF52266">
    <property type="entry name" value="SGNH hydrolase"/>
    <property type="match status" value="1"/>
</dbReference>
<feature type="transmembrane region" description="Helical" evidence="1">
    <location>
        <begin position="12"/>
        <end position="33"/>
    </location>
</feature>
<reference evidence="4" key="1">
    <citation type="submission" date="2018-10" db="EMBL/GenBank/DDBJ databases">
        <title>Schaedlerella arabinophila gen. nov. sp. nov., isolated from the mouse intestinal tract and comparative analysis with the genome of the closely related altered Schaedler flora strain ASF502.</title>
        <authorList>
            <person name="Miyake S."/>
            <person name="Soh M."/>
            <person name="Seedorf H."/>
        </authorList>
    </citation>
    <scope>NUCLEOTIDE SEQUENCE [LARGE SCALE GENOMIC DNA]</scope>
    <source>
        <strain evidence="4">DSM 106076</strain>
    </source>
</reference>
<dbReference type="AlphaFoldDB" id="N2APT1"/>
<keyword evidence="1" id="KW-0812">Transmembrane</keyword>
<gene>
    <name evidence="4" type="ORF">EBB54_18200</name>
    <name evidence="3" type="ORF">FMM80_17850</name>
</gene>
<name>N2APT1_9FIRM</name>
<evidence type="ECO:0000259" key="2">
    <source>
        <dbReference type="Pfam" id="PF13472"/>
    </source>
</evidence>
<protein>
    <recommendedName>
        <fullName evidence="2">SGNH hydrolase-type esterase domain-containing protein</fullName>
    </recommendedName>
</protein>
<dbReference type="EMBL" id="RHJS01000002">
    <property type="protein sequence ID" value="RRK33055.1"/>
    <property type="molecule type" value="Genomic_DNA"/>
</dbReference>
<dbReference type="Proteomes" id="UP000274920">
    <property type="component" value="Unassembled WGS sequence"/>
</dbReference>
<sequence length="260" mass="29497">MKKGKRTHLPDIKFILLAAGIIIIAVVIIVFIYKGKKQEQNKEKVSQGVRYLESLEQQNVAEINETIKAIRVRHSLDLADTDESLVWGSFENCAVMGDSRAVGFSFYEFLQEDWVIAESGSTIKDVSDHLEQLKRLDPERVFLCFGINDIACGLWPEPADYAAECAAQIQAVAGALPETEVYLNSILPPGPTAMWIDSYARLEEFNGALKAMTEQYGYRYIDNTYVAQEHQNLYQDDGLHLQPDFYKYWAANMLTEVNEQ</sequence>
<evidence type="ECO:0000313" key="4">
    <source>
        <dbReference type="EMBL" id="RRK33055.1"/>
    </source>
</evidence>
<dbReference type="Pfam" id="PF13472">
    <property type="entry name" value="Lipase_GDSL_2"/>
    <property type="match status" value="1"/>
</dbReference>
<dbReference type="Gene3D" id="3.40.50.1110">
    <property type="entry name" value="SGNH hydrolase"/>
    <property type="match status" value="1"/>
</dbReference>
<dbReference type="RefSeq" id="WP_004078220.1">
    <property type="nucleotide sequence ID" value="NZ_CASCYM010000032.1"/>
</dbReference>
<comment type="caution">
    <text evidence="4">The sequence shown here is derived from an EMBL/GenBank/DDBJ whole genome shotgun (WGS) entry which is preliminary data.</text>
</comment>
<evidence type="ECO:0000313" key="6">
    <source>
        <dbReference type="Proteomes" id="UP000474104"/>
    </source>
</evidence>
<dbReference type="Proteomes" id="UP000474104">
    <property type="component" value="Unassembled WGS sequence"/>
</dbReference>
<dbReference type="STRING" id="2044587.C824_01970"/>
<dbReference type="EMBL" id="VIRB01000107">
    <property type="protein sequence ID" value="NDO70405.1"/>
    <property type="molecule type" value="Genomic_DNA"/>
</dbReference>
<accession>A0A426DJW8</accession>
<keyword evidence="1" id="KW-1133">Transmembrane helix</keyword>
<dbReference type="InterPro" id="IPR036514">
    <property type="entry name" value="SGNH_hydro_sf"/>
</dbReference>